<protein>
    <recommendedName>
        <fullName evidence="5">Virulence-associated protein E</fullName>
    </recommendedName>
</protein>
<dbReference type="Proteomes" id="UP000772151">
    <property type="component" value="Unassembled WGS sequence"/>
</dbReference>
<organism evidence="3 4">
    <name type="scientific">Selenomonas ruminantium</name>
    <dbReference type="NCBI Taxonomy" id="971"/>
    <lineage>
        <taxon>Bacteria</taxon>
        <taxon>Bacillati</taxon>
        <taxon>Bacillota</taxon>
        <taxon>Negativicutes</taxon>
        <taxon>Selenomonadales</taxon>
        <taxon>Selenomonadaceae</taxon>
        <taxon>Selenomonas</taxon>
    </lineage>
</organism>
<evidence type="ECO:0000259" key="2">
    <source>
        <dbReference type="Pfam" id="PF22763"/>
    </source>
</evidence>
<sequence>MNFIKENIPQELRQRLQWIPVAGKKPLLKDWPTPAQQMPFEAAVAKSQPFPGLVLHNNLFCLDCDKVLKDGRPSTGFVEIMKQVKEKAGSTYTEKSQSCKGLHMFFTANIPTDSPDTLKFPLEGGGVLELYTGTGKGRFIAVTGHKVGKADTVADGQAVLDFLIKKAARKKQKNENVGGADERPCYLSVDEIPVIIRKSASGELFKRLYDDGEISDYNNDHSAADIALMNLLPFYCAGRAEIMEQVFSNSALGQREKWQRDDYRNRTIQKALSDWNGECYTPEYGKTSPDEDFNDLDKDPDIISRPAWPVMEKTDKGSRPIKQVYENTDYLLKVLSITCRYNMLTKEVEFTGHELEGLSLEAAATVVRGIMYKNGLKVSRADLLDNIGTIAEKNRYSPVRDYLNACQVLWDGQDHIKAFFQHLHIDPAFKENTDFYEMLFRRWLIGAARIAFNDGNEAMQGLIVLQGSQGIGKTRLLYNLLPNPAWGADGISLDPGIKDDVLKVTRLFIVELGEIADTLRKEKVDRLKAFVTQRADDLRRPYRRTVEQIPRTTAFIGTVNGSGFLKDSTGERRFWVIPVEAIDEFANYDPSQLWGQVMYLAFEKKERHWLTAEEIEQLNTVNEAFKKVTDEEQALLDLLDWNAPADKWTARTPTEISYEIGLHGGRLRMIGRAVNNIARRDDRVKIPTNHVDGRKYTLPPIMDDPIGE</sequence>
<evidence type="ECO:0008006" key="5">
    <source>
        <dbReference type="Google" id="ProtNLM"/>
    </source>
</evidence>
<name>A0A927ZP61_SELRU</name>
<dbReference type="Pfam" id="PF22763">
    <property type="entry name" value="NrS1-1_pol-like_HBD"/>
    <property type="match status" value="1"/>
</dbReference>
<dbReference type="AlphaFoldDB" id="A0A927ZP61"/>
<proteinExistence type="predicted"/>
<feature type="domain" description="Virulence-associated protein E-like" evidence="1">
    <location>
        <begin position="406"/>
        <end position="626"/>
    </location>
</feature>
<dbReference type="RefSeq" id="WP_303669346.1">
    <property type="nucleotide sequence ID" value="NZ_SVCA01000005.1"/>
</dbReference>
<evidence type="ECO:0000259" key="1">
    <source>
        <dbReference type="Pfam" id="PF05272"/>
    </source>
</evidence>
<comment type="caution">
    <text evidence="3">The sequence shown here is derived from an EMBL/GenBank/DDBJ whole genome shotgun (WGS) entry which is preliminary data.</text>
</comment>
<feature type="domain" description="NrS-1 polymerase-like HBD" evidence="2">
    <location>
        <begin position="221"/>
        <end position="281"/>
    </location>
</feature>
<evidence type="ECO:0000313" key="4">
    <source>
        <dbReference type="Proteomes" id="UP000772151"/>
    </source>
</evidence>
<reference evidence="3" key="1">
    <citation type="submission" date="2019-04" db="EMBL/GenBank/DDBJ databases">
        <title>Evolution of Biomass-Degrading Anaerobic Consortia Revealed by Metagenomics.</title>
        <authorList>
            <person name="Peng X."/>
        </authorList>
    </citation>
    <scope>NUCLEOTIDE SEQUENCE</scope>
    <source>
        <strain evidence="3">SIG242</strain>
    </source>
</reference>
<dbReference type="InterPro" id="IPR054468">
    <property type="entry name" value="NrSPol-like_HBD"/>
</dbReference>
<accession>A0A927ZP61</accession>
<dbReference type="PANTHER" id="PTHR34985">
    <property type="entry name" value="SLR0554 PROTEIN"/>
    <property type="match status" value="1"/>
</dbReference>
<evidence type="ECO:0000313" key="3">
    <source>
        <dbReference type="EMBL" id="MBE6085257.1"/>
    </source>
</evidence>
<dbReference type="Pfam" id="PF05272">
    <property type="entry name" value="VapE-like_dom"/>
    <property type="match status" value="1"/>
</dbReference>
<dbReference type="EMBL" id="SVCA01000005">
    <property type="protein sequence ID" value="MBE6085257.1"/>
    <property type="molecule type" value="Genomic_DNA"/>
</dbReference>
<dbReference type="PANTHER" id="PTHR34985:SF1">
    <property type="entry name" value="SLR0554 PROTEIN"/>
    <property type="match status" value="1"/>
</dbReference>
<dbReference type="InterPro" id="IPR007936">
    <property type="entry name" value="VapE-like_dom"/>
</dbReference>
<gene>
    <name evidence="3" type="ORF">E7203_07315</name>
</gene>